<dbReference type="AlphaFoldDB" id="A0A9P6YJG0"/>
<dbReference type="OrthoDB" id="10262475at2759"/>
<comment type="caution">
    <text evidence="4">The sequence shown here is derived from an EMBL/GenBank/DDBJ whole genome shotgun (WGS) entry which is preliminary data.</text>
</comment>
<dbReference type="EMBL" id="JAANIT010000256">
    <property type="protein sequence ID" value="KAG1549805.1"/>
    <property type="molecule type" value="Genomic_DNA"/>
</dbReference>
<keyword evidence="1 3" id="KW-0853">WD repeat</keyword>
<dbReference type="InterPro" id="IPR015943">
    <property type="entry name" value="WD40/YVTN_repeat-like_dom_sf"/>
</dbReference>
<reference evidence="4" key="1">
    <citation type="journal article" date="2020" name="Microb. Genom.">
        <title>Genetic diversity of clinical and environmental Mucorales isolates obtained from an investigation of mucormycosis cases among solid organ transplant recipients.</title>
        <authorList>
            <person name="Nguyen M.H."/>
            <person name="Kaul D."/>
            <person name="Muto C."/>
            <person name="Cheng S.J."/>
            <person name="Richter R.A."/>
            <person name="Bruno V.M."/>
            <person name="Liu G."/>
            <person name="Beyhan S."/>
            <person name="Sundermann A.J."/>
            <person name="Mounaud S."/>
            <person name="Pasculle A.W."/>
            <person name="Nierman W.C."/>
            <person name="Driscoll E."/>
            <person name="Cumbie R."/>
            <person name="Clancy C.J."/>
            <person name="Dupont C.L."/>
        </authorList>
    </citation>
    <scope>NUCLEOTIDE SEQUENCE</scope>
    <source>
        <strain evidence="4">GL16</strain>
    </source>
</reference>
<dbReference type="Pfam" id="PF00400">
    <property type="entry name" value="WD40"/>
    <property type="match status" value="4"/>
</dbReference>
<dbReference type="PROSITE" id="PS50082">
    <property type="entry name" value="WD_REPEATS_2"/>
    <property type="match status" value="2"/>
</dbReference>
<dbReference type="InterPro" id="IPR001680">
    <property type="entry name" value="WD40_rpt"/>
</dbReference>
<dbReference type="Gene3D" id="2.130.10.10">
    <property type="entry name" value="YVTN repeat-like/Quinoprotein amine dehydrogenase"/>
    <property type="match status" value="1"/>
</dbReference>
<feature type="repeat" description="WD" evidence="3">
    <location>
        <begin position="92"/>
        <end position="133"/>
    </location>
</feature>
<evidence type="ECO:0000256" key="1">
    <source>
        <dbReference type="ARBA" id="ARBA00022574"/>
    </source>
</evidence>
<evidence type="ECO:0000313" key="5">
    <source>
        <dbReference type="Proteomes" id="UP000717996"/>
    </source>
</evidence>
<feature type="repeat" description="WD" evidence="3">
    <location>
        <begin position="235"/>
        <end position="269"/>
    </location>
</feature>
<evidence type="ECO:0000256" key="2">
    <source>
        <dbReference type="ARBA" id="ARBA00022737"/>
    </source>
</evidence>
<evidence type="ECO:0000256" key="3">
    <source>
        <dbReference type="PROSITE-ProRule" id="PRU00221"/>
    </source>
</evidence>
<dbReference type="PROSITE" id="PS50294">
    <property type="entry name" value="WD_REPEATS_REGION"/>
    <property type="match status" value="1"/>
</dbReference>
<name>A0A9P6YJG0_RHIOR</name>
<dbReference type="SMART" id="SM00320">
    <property type="entry name" value="WD40"/>
    <property type="match status" value="5"/>
</dbReference>
<protein>
    <recommendedName>
        <fullName evidence="6">Mitotic checkpoint protein BUB3</fullName>
    </recommendedName>
</protein>
<dbReference type="InterPro" id="IPR036322">
    <property type="entry name" value="WD40_repeat_dom_sf"/>
</dbReference>
<keyword evidence="2" id="KW-0677">Repeat</keyword>
<organism evidence="4 5">
    <name type="scientific">Rhizopus oryzae</name>
    <name type="common">Mucormycosis agent</name>
    <name type="synonym">Rhizopus arrhizus var. delemar</name>
    <dbReference type="NCBI Taxonomy" id="64495"/>
    <lineage>
        <taxon>Eukaryota</taxon>
        <taxon>Fungi</taxon>
        <taxon>Fungi incertae sedis</taxon>
        <taxon>Mucoromycota</taxon>
        <taxon>Mucoromycotina</taxon>
        <taxon>Mucoromycetes</taxon>
        <taxon>Mucorales</taxon>
        <taxon>Mucorineae</taxon>
        <taxon>Rhizopodaceae</taxon>
        <taxon>Rhizopus</taxon>
    </lineage>
</organism>
<evidence type="ECO:0008006" key="6">
    <source>
        <dbReference type="Google" id="ProtNLM"/>
    </source>
</evidence>
<dbReference type="Proteomes" id="UP000717996">
    <property type="component" value="Unassembled WGS sequence"/>
</dbReference>
<accession>A0A9P6YJG0</accession>
<dbReference type="SUPFAM" id="SSF50978">
    <property type="entry name" value="WD40 repeat-like"/>
    <property type="match status" value="1"/>
</dbReference>
<gene>
    <name evidence="4" type="ORF">G6F51_002832</name>
</gene>
<dbReference type="PANTHER" id="PTHR10971">
    <property type="entry name" value="MRNA EXPORT FACTOR AND BUB3"/>
    <property type="match status" value="1"/>
</dbReference>
<sequence length="326" mass="36722">MSDPNQFELNDLPSDGITNICFSPDNSKNLLVSSWDSTLRLYNTTANQLICKSEGESALLDCCFGQNSVAFSGSVEKKVKMHDLNTGSETVLGEHEKGVRCVEWSSETSSLYSGSWDATIQVWDPRSQSSQQTVNLPDKVFSMDLLNNKLAVAMAGRRIHIYDVRNMSQPWQVRDTTLKYMLKCIRLMPNAEGFACSSVEGRVALEFFESSREDKKYAFKSHRQVIYDNEVVYPVNALAFHPTYGTFASGGSDCFVNIWDGVNRKRVKQYPGYPEEIASLAFSPDGSMLAIASSYTFDEGERDRESDTIFIRHLQDSEVRPRTINQ</sequence>
<evidence type="ECO:0000313" key="4">
    <source>
        <dbReference type="EMBL" id="KAG1549805.1"/>
    </source>
</evidence>
<proteinExistence type="predicted"/>